<dbReference type="RefSeq" id="WP_090182935.1">
    <property type="nucleotide sequence ID" value="NZ_LT629705.1"/>
</dbReference>
<sequence length="247" mass="28019">MKQSMNTSQGLLSLGLSGMAMAYERQLEEPSLLKQPFDTRLGLMMEAETSERETRKIERLLRAAKLRESEATLENIEFKASRGLDRNEVIALGECEWLRRRQNLIITGATGTGKTWLACAFGNQACRFGKTVVYRTAIKLFEEISLSWADHTLPKLRRQLIRAELLIIDDLGIGGIDAQLGPFLLDVIDQQAQNGSLLITSQYPKEKWYDLFSDPTIADAILDRIVHKSHVLQLKGESMRKVKSRKR</sequence>
<dbReference type="InterPro" id="IPR002611">
    <property type="entry name" value="IstB_ATP-bd"/>
</dbReference>
<evidence type="ECO:0000259" key="4">
    <source>
        <dbReference type="SMART" id="SM00382"/>
    </source>
</evidence>
<dbReference type="Proteomes" id="UP000198827">
    <property type="component" value="Chromosome I"/>
</dbReference>
<evidence type="ECO:0000313" key="5">
    <source>
        <dbReference type="EMBL" id="SDO73356.1"/>
    </source>
</evidence>
<protein>
    <submittedName>
        <fullName evidence="5">DNA replication protein DnaC</fullName>
    </submittedName>
</protein>
<name>A0A1H0LZG7_9PSED</name>
<feature type="domain" description="AAA+ ATPase" evidence="4">
    <location>
        <begin position="100"/>
        <end position="232"/>
    </location>
</feature>
<dbReference type="PIRSF" id="PIRSF003073">
    <property type="entry name" value="DNAC_TnpB_IstB"/>
    <property type="match status" value="1"/>
</dbReference>
<dbReference type="SMART" id="SM00382">
    <property type="entry name" value="AAA"/>
    <property type="match status" value="1"/>
</dbReference>
<evidence type="ECO:0000313" key="6">
    <source>
        <dbReference type="Proteomes" id="UP000198827"/>
    </source>
</evidence>
<organism evidence="5 6">
    <name type="scientific">Pseudomonas arsenicoxydans</name>
    <dbReference type="NCBI Taxonomy" id="702115"/>
    <lineage>
        <taxon>Bacteria</taxon>
        <taxon>Pseudomonadati</taxon>
        <taxon>Pseudomonadota</taxon>
        <taxon>Gammaproteobacteria</taxon>
        <taxon>Pseudomonadales</taxon>
        <taxon>Pseudomonadaceae</taxon>
        <taxon>Pseudomonas</taxon>
    </lineage>
</organism>
<dbReference type="SUPFAM" id="SSF52540">
    <property type="entry name" value="P-loop containing nucleoside triphosphate hydrolases"/>
    <property type="match status" value="1"/>
</dbReference>
<keyword evidence="2" id="KW-0547">Nucleotide-binding</keyword>
<keyword evidence="3" id="KW-0067">ATP-binding</keyword>
<dbReference type="NCBIfam" id="NF038214">
    <property type="entry name" value="IS21_help_AAA"/>
    <property type="match status" value="1"/>
</dbReference>
<dbReference type="PANTHER" id="PTHR30050">
    <property type="entry name" value="CHROMOSOMAL REPLICATION INITIATOR PROTEIN DNAA"/>
    <property type="match status" value="1"/>
</dbReference>
<dbReference type="GO" id="GO:0006260">
    <property type="term" value="P:DNA replication"/>
    <property type="evidence" value="ECO:0007669"/>
    <property type="project" value="TreeGrafter"/>
</dbReference>
<dbReference type="InterPro" id="IPR047661">
    <property type="entry name" value="IstB"/>
</dbReference>
<dbReference type="AlphaFoldDB" id="A0A1H0LZG7"/>
<dbReference type="PANTHER" id="PTHR30050:SF4">
    <property type="entry name" value="ATP-BINDING PROTEIN RV3427C IN INSERTION SEQUENCE-RELATED"/>
    <property type="match status" value="1"/>
</dbReference>
<dbReference type="OrthoDB" id="8150723at2"/>
<evidence type="ECO:0000256" key="2">
    <source>
        <dbReference type="ARBA" id="ARBA00022741"/>
    </source>
</evidence>
<evidence type="ECO:0000256" key="3">
    <source>
        <dbReference type="ARBA" id="ARBA00022840"/>
    </source>
</evidence>
<dbReference type="Gene3D" id="3.40.50.300">
    <property type="entry name" value="P-loop containing nucleotide triphosphate hydrolases"/>
    <property type="match status" value="1"/>
</dbReference>
<dbReference type="GO" id="GO:0005524">
    <property type="term" value="F:ATP binding"/>
    <property type="evidence" value="ECO:0007669"/>
    <property type="project" value="UniProtKB-KW"/>
</dbReference>
<gene>
    <name evidence="5" type="ORF">SAMN04489798_3711</name>
</gene>
<comment type="similarity">
    <text evidence="1">Belongs to the IS21/IS1162 putative ATP-binding protein family.</text>
</comment>
<reference evidence="5 6" key="1">
    <citation type="submission" date="2016-10" db="EMBL/GenBank/DDBJ databases">
        <authorList>
            <person name="de Groot N.N."/>
        </authorList>
    </citation>
    <scope>NUCLEOTIDE SEQUENCE [LARGE SCALE GENOMIC DNA]</scope>
    <source>
        <strain evidence="5 6">CECT 7543</strain>
    </source>
</reference>
<dbReference type="EMBL" id="LT629705">
    <property type="protein sequence ID" value="SDO73356.1"/>
    <property type="molecule type" value="Genomic_DNA"/>
</dbReference>
<proteinExistence type="inferred from homology"/>
<accession>A0A1H0LZG7</accession>
<dbReference type="InterPro" id="IPR028350">
    <property type="entry name" value="DNAC/IstB-like"/>
</dbReference>
<dbReference type="CDD" id="cd00009">
    <property type="entry name" value="AAA"/>
    <property type="match status" value="1"/>
</dbReference>
<dbReference type="Pfam" id="PF01695">
    <property type="entry name" value="IstB_IS21"/>
    <property type="match status" value="1"/>
</dbReference>
<evidence type="ECO:0000256" key="1">
    <source>
        <dbReference type="ARBA" id="ARBA00008059"/>
    </source>
</evidence>
<dbReference type="InterPro" id="IPR003593">
    <property type="entry name" value="AAA+_ATPase"/>
</dbReference>
<dbReference type="InterPro" id="IPR027417">
    <property type="entry name" value="P-loop_NTPase"/>
</dbReference>